<evidence type="ECO:0000313" key="1">
    <source>
        <dbReference type="EMBL" id="KAJ2977188.1"/>
    </source>
</evidence>
<proteinExistence type="predicted"/>
<keyword evidence="2" id="KW-1185">Reference proteome</keyword>
<protein>
    <submittedName>
        <fullName evidence="1">Uncharacterized protein</fullName>
    </submittedName>
</protein>
<sequence>MCWGICGVTGVTGCDAPTIGSSSTARRGSVTAAAERSSRGWHCALLLLESTLTRLLLGLLLLGLLPLCFLSLSLLLLLTLLRKATLALLPLLLFALSFLSALSSEFGFAFFTCLAFALLLLLAFLLELLLALALALSLLRQPLAPLLLFARLLLLLSLALGFTASTRLCSARRGRRRGRWGSREPRSALAVRFKRAGAQRSSLSDRHLARFPFAGDHDCLTMNSSSQSLELLFNFLARSYTTLETNFYKIPGSAVVARYVKSSHQNDPGRTLLEVILIIFAIRTLLQSRTRGDQSGKHFIQFDEKEIDELVDEWTPEPLAQPLSPEEQAELASVPVIVGPTGPKPKLSSGKTVTNLASYNFTGLAGNEDIKASAIETLRKYGLGSCGPPGFYGTQGLCSIISVVSWAFTSLSSPPYSRTKKMVVTYEWSPLDVHIQLEQDIADFLGTEAAILYSQAFSTISSVIPAFCKRGDIIVADRGVNFAIQKGLQISRSTVRWYDHNDMESLEHVLESVEKERRKRKAPLTRRFIVTEGIFDHDGAMSDLPKLVELKKKYKYRLILDESVSFGSVGRTGRGLTELYNVPASEVDMLVGSVANGLSSCGGFCAGSHIVVNHQVRTWRGYL</sequence>
<organism evidence="1 2">
    <name type="scientific">Trametes sanguinea</name>
    <dbReference type="NCBI Taxonomy" id="158606"/>
    <lineage>
        <taxon>Eukaryota</taxon>
        <taxon>Fungi</taxon>
        <taxon>Dikarya</taxon>
        <taxon>Basidiomycota</taxon>
        <taxon>Agaricomycotina</taxon>
        <taxon>Agaricomycetes</taxon>
        <taxon>Polyporales</taxon>
        <taxon>Polyporaceae</taxon>
        <taxon>Trametes</taxon>
    </lineage>
</organism>
<name>A0ACC1NDT1_9APHY</name>
<evidence type="ECO:0000313" key="2">
    <source>
        <dbReference type="Proteomes" id="UP001144978"/>
    </source>
</evidence>
<dbReference type="Proteomes" id="UP001144978">
    <property type="component" value="Unassembled WGS sequence"/>
</dbReference>
<gene>
    <name evidence="1" type="ORF">NUW54_g11451</name>
</gene>
<accession>A0ACC1NDT1</accession>
<dbReference type="EMBL" id="JANSHE010004475">
    <property type="protein sequence ID" value="KAJ2977188.1"/>
    <property type="molecule type" value="Genomic_DNA"/>
</dbReference>
<comment type="caution">
    <text evidence="1">The sequence shown here is derived from an EMBL/GenBank/DDBJ whole genome shotgun (WGS) entry which is preliminary data.</text>
</comment>
<reference evidence="1" key="1">
    <citation type="submission" date="2022-08" db="EMBL/GenBank/DDBJ databases">
        <title>Genome Sequence of Pycnoporus sanguineus.</title>
        <authorList>
            <person name="Buettner E."/>
        </authorList>
    </citation>
    <scope>NUCLEOTIDE SEQUENCE</scope>
    <source>
        <strain evidence="1">CG-C14</strain>
    </source>
</reference>